<dbReference type="EMBL" id="JALBCA010000041">
    <property type="protein sequence ID" value="KAI2387217.1"/>
    <property type="molecule type" value="Genomic_DNA"/>
</dbReference>
<proteinExistence type="predicted"/>
<accession>A0ACB8UX19</accession>
<comment type="caution">
    <text evidence="1">The sequence shown here is derived from an EMBL/GenBank/DDBJ whole genome shotgun (WGS) entry which is preliminary data.</text>
</comment>
<name>A0ACB8UX19_9EURO</name>
<reference evidence="1" key="1">
    <citation type="journal article" date="2022" name="bioRxiv">
        <title>Population genetic analysis of Ophidiomyces ophidiicola, the causative agent of snake fungal disease, indicates recent introductions to the USA.</title>
        <authorList>
            <person name="Ladner J.T."/>
            <person name="Palmer J.M."/>
            <person name="Ettinger C.L."/>
            <person name="Stajich J.E."/>
            <person name="Farrell T.M."/>
            <person name="Glorioso B.M."/>
            <person name="Lawson B."/>
            <person name="Price S.J."/>
            <person name="Stengle A.G."/>
            <person name="Grear D.A."/>
            <person name="Lorch J.M."/>
        </authorList>
    </citation>
    <scope>NUCLEOTIDE SEQUENCE</scope>
    <source>
        <strain evidence="1">NWHC 24266-5</strain>
    </source>
</reference>
<evidence type="ECO:0000313" key="1">
    <source>
        <dbReference type="EMBL" id="KAI2387217.1"/>
    </source>
</evidence>
<protein>
    <submittedName>
        <fullName evidence="1">Uncharacterized protein</fullName>
    </submittedName>
</protein>
<sequence>MNRAPTIQFLTSPASRKRRHDEISDSESPRPTPDDPNSAGNSQSSVPQLPPLPTIRRPRDGYDDRRPIMSTGLPPPPPSYMPRRPQRNVIDLTQEDHSVLRPPHTAEGRPPERSQTGATRPPRFGRDIMADVVDLEQGPTTSIQQSSPDVQWLGSISREAGSRSVNPAAIFPQYDGPSQPMLSDDARFLPSSDSRPRQPPTHRPLPNPLPSEVAWRARDLFGAFHHAMRPFWIGERPSQGIDLTHLDVTFVGLDRFEPQRTPASPKYEAPPAPSKGFTRTVGKDDVIVCPNCDHELGSGDEPLRRQIWVARPCGHVYCGLCATNRAVSRGKKATPVKTKPFAKCVVVGCGKPVSSPKTMIQVYL</sequence>
<gene>
    <name evidence="1" type="ORF">LOY88_003239</name>
</gene>
<organism evidence="1">
    <name type="scientific">Ophidiomyces ophidiicola</name>
    <dbReference type="NCBI Taxonomy" id="1387563"/>
    <lineage>
        <taxon>Eukaryota</taxon>
        <taxon>Fungi</taxon>
        <taxon>Dikarya</taxon>
        <taxon>Ascomycota</taxon>
        <taxon>Pezizomycotina</taxon>
        <taxon>Eurotiomycetes</taxon>
        <taxon>Eurotiomycetidae</taxon>
        <taxon>Onygenales</taxon>
        <taxon>Onygenaceae</taxon>
        <taxon>Ophidiomyces</taxon>
    </lineage>
</organism>